<gene>
    <name evidence="2" type="ORF">PDESU_00648</name>
</gene>
<evidence type="ECO:0000313" key="2">
    <source>
        <dbReference type="EMBL" id="VGO12098.1"/>
    </source>
</evidence>
<evidence type="ECO:0008006" key="4">
    <source>
        <dbReference type="Google" id="ProtNLM"/>
    </source>
</evidence>
<reference evidence="2 3" key="1">
    <citation type="submission" date="2019-04" db="EMBL/GenBank/DDBJ databases">
        <authorList>
            <person name="Van Vliet M D."/>
        </authorList>
    </citation>
    <scope>NUCLEOTIDE SEQUENCE [LARGE SCALE GENOMIC DNA]</scope>
    <source>
        <strain evidence="2 3">F1</strain>
    </source>
</reference>
<dbReference type="Pfam" id="PF07394">
    <property type="entry name" value="DUF1501"/>
    <property type="match status" value="1"/>
</dbReference>
<dbReference type="Proteomes" id="UP000366872">
    <property type="component" value="Unassembled WGS sequence"/>
</dbReference>
<keyword evidence="1" id="KW-0732">Signal</keyword>
<dbReference type="RefSeq" id="WP_136077795.1">
    <property type="nucleotide sequence ID" value="NZ_CAAHFG010000001.1"/>
</dbReference>
<dbReference type="PANTHER" id="PTHR43737:SF1">
    <property type="entry name" value="DUF1501 DOMAIN-CONTAINING PROTEIN"/>
    <property type="match status" value="1"/>
</dbReference>
<organism evidence="2 3">
    <name type="scientific">Pontiella desulfatans</name>
    <dbReference type="NCBI Taxonomy" id="2750659"/>
    <lineage>
        <taxon>Bacteria</taxon>
        <taxon>Pseudomonadati</taxon>
        <taxon>Kiritimatiellota</taxon>
        <taxon>Kiritimatiellia</taxon>
        <taxon>Kiritimatiellales</taxon>
        <taxon>Pontiellaceae</taxon>
        <taxon>Pontiella</taxon>
    </lineage>
</organism>
<dbReference type="PROSITE" id="PS51318">
    <property type="entry name" value="TAT"/>
    <property type="match status" value="1"/>
</dbReference>
<feature type="signal peptide" evidence="1">
    <location>
        <begin position="1"/>
        <end position="21"/>
    </location>
</feature>
<name>A0A6C2TWQ2_PONDE</name>
<accession>A0A6C2TWQ2</accession>
<evidence type="ECO:0000256" key="1">
    <source>
        <dbReference type="SAM" id="SignalP"/>
    </source>
</evidence>
<protein>
    <recommendedName>
        <fullName evidence="4">DUF1501 domain-containing protein</fullName>
    </recommendedName>
</protein>
<sequence>MNTRRHFFKQAGYAASSTAMASALFSLKMTAGAASGESFPDHKALVCLFFLGGNDSFNMLVPTDTEAYGEYTTVRGGLYDINTNPTGLALDTTGELLPILDTAQPYSGGYGIHHKLPILQSLYHSGNCAFVSNVGTLIEPTTLAQYQAKSTALPVGLFSHADEQVHWQTVVPQVRGASPKGWAGRMADCLTQANLNSTVGMNISVSGNNTMQIGPASIPYITDPAGVVLLKTKFNETASVTNAIDSLLAQPYGNLYQSKLATSNRSAIDTSVAFADAVSPFDFAADFPDTQTGKKLRNVAEILAAKDNLSMNRQVFFVSRGGWDHHNEVILAQEGLFTEINAAIEAFWNKLVALGIENDVVLFSATDFGRTLTSNGRGSDHAWGGNAFVIGGDVNGGKIYGEYPVLASNGPLDVGRARLLPTTSIDEYCADLASWFGVPPSEIGTIFPNAENFFDPVATPHPLGILQPSA</sequence>
<dbReference type="AlphaFoldDB" id="A0A6C2TWQ2"/>
<dbReference type="PANTHER" id="PTHR43737">
    <property type="entry name" value="BLL7424 PROTEIN"/>
    <property type="match status" value="1"/>
</dbReference>
<dbReference type="EMBL" id="CAAHFG010000001">
    <property type="protein sequence ID" value="VGO12098.1"/>
    <property type="molecule type" value="Genomic_DNA"/>
</dbReference>
<dbReference type="InterPro" id="IPR006311">
    <property type="entry name" value="TAT_signal"/>
</dbReference>
<feature type="chain" id="PRO_5025375457" description="DUF1501 domain-containing protein" evidence="1">
    <location>
        <begin position="22"/>
        <end position="470"/>
    </location>
</feature>
<evidence type="ECO:0000313" key="3">
    <source>
        <dbReference type="Proteomes" id="UP000366872"/>
    </source>
</evidence>
<keyword evidence="3" id="KW-1185">Reference proteome</keyword>
<proteinExistence type="predicted"/>
<dbReference type="InterPro" id="IPR010869">
    <property type="entry name" value="DUF1501"/>
</dbReference>